<feature type="compositionally biased region" description="Polar residues" evidence="1">
    <location>
        <begin position="277"/>
        <end position="292"/>
    </location>
</feature>
<dbReference type="EnsemblMetazoa" id="CLYHEMT022314.1">
    <property type="protein sequence ID" value="CLYHEMP022314.1"/>
    <property type="gene ID" value="CLYHEMG022314"/>
</dbReference>
<feature type="region of interest" description="Disordered" evidence="1">
    <location>
        <begin position="417"/>
        <end position="490"/>
    </location>
</feature>
<accession>A0A7M5XF12</accession>
<sequence length="522" mass="57684">MKKLLNKLIFLALLWQHINCIYTGCDEEARKWCEQSQCSTGCKCLNKPVCKQACTTEQCSELTCSSHKVCRQSVIPPTNSNNGKPLVTVHIQSLIARAPNIEQSCSLGICDNMTALKVDGQISKALQVCNGRCNKILSNVDYTRQLAVQTDLMQCVNTTVCDQVCVIGRCQMMYCNSKECKQRCSVGSQCQMTCGPHTKVCEQTCEMNSSCQITCLGENCRRECKDAELCEIMNSNRTFEKWKSSNSSTTKKSGEVNNNTLHPNTTHTPSHNTETSFLASTTTGHSGNNMTENSSNSTDHSTDSPLKPTNPRTLENNITKKNMNTTTTSYIKEVMTTNSKQTDHKKEALNETDIPITETGRPFIGNTTDGDIYHLVNGTTTNLSMITTPNTHFKDLTTNQTTSLSNSKNHSKTLTTAIHTPSYSPSDESKTTNPTGTSVGISTSSQQNISDKTRKPFTNTPKLTSKRTNSLLTSARRASSTPKRTAYKMTTDNNTSSRGFCIKYNILLFLLVHIHIVFGIIL</sequence>
<evidence type="ECO:0000313" key="3">
    <source>
        <dbReference type="EnsemblMetazoa" id="CLYHEMP022314.1"/>
    </source>
</evidence>
<dbReference type="RefSeq" id="XP_066931066.1">
    <property type="nucleotide sequence ID" value="XM_067074965.1"/>
</dbReference>
<feature type="chain" id="PRO_5029647043" description="Cnidarian restricted protein" evidence="2">
    <location>
        <begin position="21"/>
        <end position="522"/>
    </location>
</feature>
<evidence type="ECO:0008006" key="5">
    <source>
        <dbReference type="Google" id="ProtNLM"/>
    </source>
</evidence>
<feature type="signal peptide" evidence="2">
    <location>
        <begin position="1"/>
        <end position="20"/>
    </location>
</feature>
<dbReference type="Proteomes" id="UP000594262">
    <property type="component" value="Unplaced"/>
</dbReference>
<feature type="region of interest" description="Disordered" evidence="1">
    <location>
        <begin position="241"/>
        <end position="316"/>
    </location>
</feature>
<evidence type="ECO:0000256" key="2">
    <source>
        <dbReference type="SAM" id="SignalP"/>
    </source>
</evidence>
<dbReference type="OrthoDB" id="5945105at2759"/>
<keyword evidence="4" id="KW-1185">Reference proteome</keyword>
<keyword evidence="2" id="KW-0732">Signal</keyword>
<protein>
    <recommendedName>
        <fullName evidence="5">Cnidarian restricted protein</fullName>
    </recommendedName>
</protein>
<evidence type="ECO:0000313" key="4">
    <source>
        <dbReference type="Proteomes" id="UP000594262"/>
    </source>
</evidence>
<organism evidence="3 4">
    <name type="scientific">Clytia hemisphaerica</name>
    <dbReference type="NCBI Taxonomy" id="252671"/>
    <lineage>
        <taxon>Eukaryota</taxon>
        <taxon>Metazoa</taxon>
        <taxon>Cnidaria</taxon>
        <taxon>Hydrozoa</taxon>
        <taxon>Hydroidolina</taxon>
        <taxon>Leptothecata</taxon>
        <taxon>Obeliida</taxon>
        <taxon>Clytiidae</taxon>
        <taxon>Clytia</taxon>
    </lineage>
</organism>
<reference evidence="3" key="1">
    <citation type="submission" date="2021-01" db="UniProtKB">
        <authorList>
            <consortium name="EnsemblMetazoa"/>
        </authorList>
    </citation>
    <scope>IDENTIFICATION</scope>
</reference>
<evidence type="ECO:0000256" key="1">
    <source>
        <dbReference type="SAM" id="MobiDB-lite"/>
    </source>
</evidence>
<dbReference type="GeneID" id="136818726"/>
<proteinExistence type="predicted"/>
<feature type="compositionally biased region" description="Low complexity" evidence="1">
    <location>
        <begin position="244"/>
        <end position="276"/>
    </location>
</feature>
<name>A0A7M5XF12_9CNID</name>
<dbReference type="AlphaFoldDB" id="A0A7M5XF12"/>